<dbReference type="GO" id="GO:0005886">
    <property type="term" value="C:plasma membrane"/>
    <property type="evidence" value="ECO:0007669"/>
    <property type="project" value="UniProtKB-SubCell"/>
</dbReference>
<protein>
    <submittedName>
        <fullName evidence="8">MFS transporter</fullName>
    </submittedName>
</protein>
<feature type="domain" description="Major facilitator superfamily (MFS) profile" evidence="7">
    <location>
        <begin position="22"/>
        <end position="511"/>
    </location>
</feature>
<dbReference type="RefSeq" id="WP_149654074.1">
    <property type="nucleotide sequence ID" value="NZ_VTZN01000058.1"/>
</dbReference>
<feature type="transmembrane region" description="Helical" evidence="6">
    <location>
        <begin position="117"/>
        <end position="137"/>
    </location>
</feature>
<evidence type="ECO:0000313" key="8">
    <source>
        <dbReference type="EMBL" id="KAA1250083.1"/>
    </source>
</evidence>
<keyword evidence="3 6" id="KW-0812">Transmembrane</keyword>
<dbReference type="Gene3D" id="1.20.1250.20">
    <property type="entry name" value="MFS general substrate transporter like domains"/>
    <property type="match status" value="2"/>
</dbReference>
<comment type="caution">
    <text evidence="8">The sequence shown here is derived from an EMBL/GenBank/DDBJ whole genome shotgun (WGS) entry which is preliminary data.</text>
</comment>
<comment type="subcellular location">
    <subcellularLocation>
        <location evidence="1">Cell membrane</location>
        <topology evidence="1">Multi-pass membrane protein</topology>
    </subcellularLocation>
</comment>
<sequence>MAAPYTQTRSAHDTLTFRQWMTVLAMGLGFAITGADPTIFSSNLVPVREGLHMSTAAAGFTASLATLMLAATILAAGTLGDIYGKRRMYLFGLVGVIVGGLLAAVSLNAVMLMVTRALTGVCFAFLLGLSLAIINAVFPPAQRAKAISLFLGTAFLVAAPLPLVGNVLVESLGWRWALLVAPAAALLTIPITLRFVPETFCIRGRRIDYPGIAAAGLMLVSLVYGLSRLSHGPAAAALPLLIGLAAGTFFVWWEQRTDQPALDLRIFRAGPFNAAVITGCAFNFLMAGLILVLSYYATVVRGYSPTVLGLLLVLGAATQAPSAVLAGRLMMRTSARATMLSGLGLLALAAVVFATFGVQTSLVVIGLGMVTLSAGAGLVEPPQASVMMSYASPGLEGSVAAVKPGAGQSFYSLGPTVVTLLTTTFYAARAGAGLAGTGVSPAQAADALEASRARGAGHADHVGGLSPDLAHRVLADTQEIIISALHTTSLILAVIPLVAAVAVWLLIPRNREDHAR</sequence>
<dbReference type="Pfam" id="PF07690">
    <property type="entry name" value="MFS_1"/>
    <property type="match status" value="1"/>
</dbReference>
<evidence type="ECO:0000256" key="6">
    <source>
        <dbReference type="SAM" id="Phobius"/>
    </source>
</evidence>
<keyword evidence="5 6" id="KW-0472">Membrane</keyword>
<dbReference type="PROSITE" id="PS50850">
    <property type="entry name" value="MFS"/>
    <property type="match status" value="1"/>
</dbReference>
<feature type="transmembrane region" description="Helical" evidence="6">
    <location>
        <begin position="303"/>
        <end position="325"/>
    </location>
</feature>
<dbReference type="Proteomes" id="UP000324701">
    <property type="component" value="Unassembled WGS sequence"/>
</dbReference>
<dbReference type="EMBL" id="VTZN01000058">
    <property type="protein sequence ID" value="KAA1250083.1"/>
    <property type="molecule type" value="Genomic_DNA"/>
</dbReference>
<keyword evidence="9" id="KW-1185">Reference proteome</keyword>
<gene>
    <name evidence="8" type="ORF">F0Q45_11490</name>
</gene>
<feature type="transmembrane region" description="Helical" evidence="6">
    <location>
        <begin position="20"/>
        <end position="40"/>
    </location>
</feature>
<organism evidence="8 9">
    <name type="scientific">Mycobacterium simiae</name>
    <name type="common">Mycobacterium habana</name>
    <dbReference type="NCBI Taxonomy" id="1784"/>
    <lineage>
        <taxon>Bacteria</taxon>
        <taxon>Bacillati</taxon>
        <taxon>Actinomycetota</taxon>
        <taxon>Actinomycetes</taxon>
        <taxon>Mycobacteriales</taxon>
        <taxon>Mycobacteriaceae</taxon>
        <taxon>Mycobacterium</taxon>
        <taxon>Mycobacterium simiae complex</taxon>
    </lineage>
</organism>
<dbReference type="InterPro" id="IPR011701">
    <property type="entry name" value="MFS"/>
</dbReference>
<feature type="transmembrane region" description="Helical" evidence="6">
    <location>
        <begin position="480"/>
        <end position="507"/>
    </location>
</feature>
<feature type="transmembrane region" description="Helical" evidence="6">
    <location>
        <begin position="233"/>
        <end position="253"/>
    </location>
</feature>
<evidence type="ECO:0000256" key="2">
    <source>
        <dbReference type="ARBA" id="ARBA00022448"/>
    </source>
</evidence>
<evidence type="ECO:0000259" key="7">
    <source>
        <dbReference type="PROSITE" id="PS50850"/>
    </source>
</evidence>
<evidence type="ECO:0000256" key="3">
    <source>
        <dbReference type="ARBA" id="ARBA00022692"/>
    </source>
</evidence>
<proteinExistence type="predicted"/>
<keyword evidence="2" id="KW-0813">Transport</keyword>
<dbReference type="SUPFAM" id="SSF103473">
    <property type="entry name" value="MFS general substrate transporter"/>
    <property type="match status" value="1"/>
</dbReference>
<keyword evidence="4 6" id="KW-1133">Transmembrane helix</keyword>
<feature type="transmembrane region" description="Helical" evidence="6">
    <location>
        <begin position="174"/>
        <end position="195"/>
    </location>
</feature>
<feature type="transmembrane region" description="Helical" evidence="6">
    <location>
        <begin position="52"/>
        <end position="76"/>
    </location>
</feature>
<evidence type="ECO:0000256" key="5">
    <source>
        <dbReference type="ARBA" id="ARBA00023136"/>
    </source>
</evidence>
<feature type="transmembrane region" description="Helical" evidence="6">
    <location>
        <begin position="337"/>
        <end position="356"/>
    </location>
</feature>
<evidence type="ECO:0000256" key="4">
    <source>
        <dbReference type="ARBA" id="ARBA00022989"/>
    </source>
</evidence>
<feature type="transmembrane region" description="Helical" evidence="6">
    <location>
        <begin position="207"/>
        <end position="227"/>
    </location>
</feature>
<name>A0A5B1BRX3_MYCSI</name>
<feature type="transmembrane region" description="Helical" evidence="6">
    <location>
        <begin position="149"/>
        <end position="168"/>
    </location>
</feature>
<feature type="transmembrane region" description="Helical" evidence="6">
    <location>
        <begin position="274"/>
        <end position="297"/>
    </location>
</feature>
<dbReference type="InterPro" id="IPR036259">
    <property type="entry name" value="MFS_trans_sf"/>
</dbReference>
<accession>A0A5B1BRX3</accession>
<feature type="transmembrane region" description="Helical" evidence="6">
    <location>
        <begin position="88"/>
        <end position="111"/>
    </location>
</feature>
<reference evidence="8 9" key="1">
    <citation type="submission" date="2019-09" db="EMBL/GenBank/DDBJ databases">
        <title>Report of infection by Mycobacterium simiae a patient suffering from pulmonary tuberculosis.</title>
        <authorList>
            <person name="Mohanty P.S."/>
            <person name="Bansal A.K."/>
            <person name="Singh H."/>
            <person name="Sharma S."/>
            <person name="Patil S.A."/>
            <person name="Upadhaya P."/>
            <person name="Singh P.K."/>
            <person name="Kumar D."/>
            <person name="Kumar S."/>
            <person name="Singh R.K."/>
            <person name="Chaudhary B."/>
        </authorList>
    </citation>
    <scope>NUCLEOTIDE SEQUENCE [LARGE SCALE GENOMIC DNA]</scope>
    <source>
        <strain evidence="8 9">JAL-560-SIM</strain>
    </source>
</reference>
<dbReference type="PANTHER" id="PTHR42718:SF9">
    <property type="entry name" value="MAJOR FACILITATOR SUPERFAMILY MULTIDRUG TRANSPORTER MFSC"/>
    <property type="match status" value="1"/>
</dbReference>
<dbReference type="PANTHER" id="PTHR42718">
    <property type="entry name" value="MAJOR FACILITATOR SUPERFAMILY MULTIDRUG TRANSPORTER MFSC"/>
    <property type="match status" value="1"/>
</dbReference>
<dbReference type="InterPro" id="IPR020846">
    <property type="entry name" value="MFS_dom"/>
</dbReference>
<evidence type="ECO:0000256" key="1">
    <source>
        <dbReference type="ARBA" id="ARBA00004651"/>
    </source>
</evidence>
<dbReference type="AlphaFoldDB" id="A0A5B1BRX3"/>
<dbReference type="GO" id="GO:0022857">
    <property type="term" value="F:transmembrane transporter activity"/>
    <property type="evidence" value="ECO:0007669"/>
    <property type="project" value="InterPro"/>
</dbReference>
<evidence type="ECO:0000313" key="9">
    <source>
        <dbReference type="Proteomes" id="UP000324701"/>
    </source>
</evidence>
<dbReference type="OrthoDB" id="4676322at2"/>